<keyword evidence="2" id="KW-1185">Reference proteome</keyword>
<protein>
    <recommendedName>
        <fullName evidence="3">Helix-turn-helix domain-containing protein</fullName>
    </recommendedName>
</protein>
<sequence length="70" mass="7818">MDIENYLTTGRVAQRLSALGDQIRNLCKYGEIPFKVANGIRLIHADDLEKVREACIKRGYIKAQPETAAA</sequence>
<dbReference type="KEGG" id="gms:SOIL9_09280"/>
<dbReference type="RefSeq" id="WP_162671024.1">
    <property type="nucleotide sequence ID" value="NZ_LR593886.1"/>
</dbReference>
<gene>
    <name evidence="1" type="ORF">SOIL9_09280</name>
</gene>
<reference evidence="1 2" key="1">
    <citation type="submission" date="2019-05" db="EMBL/GenBank/DDBJ databases">
        <authorList>
            <consortium name="Science for Life Laboratories"/>
        </authorList>
    </citation>
    <scope>NUCLEOTIDE SEQUENCE [LARGE SCALE GENOMIC DNA]</scope>
    <source>
        <strain evidence="1">Soil9</strain>
    </source>
</reference>
<dbReference type="AlphaFoldDB" id="A0A6P2D7R4"/>
<dbReference type="EMBL" id="LR593886">
    <property type="protein sequence ID" value="VTR97023.1"/>
    <property type="molecule type" value="Genomic_DNA"/>
</dbReference>
<accession>A0A6P2D7R4</accession>
<proteinExistence type="predicted"/>
<evidence type="ECO:0000313" key="2">
    <source>
        <dbReference type="Proteomes" id="UP000464178"/>
    </source>
</evidence>
<name>A0A6P2D7R4_9BACT</name>
<dbReference type="Proteomes" id="UP000464178">
    <property type="component" value="Chromosome"/>
</dbReference>
<evidence type="ECO:0000313" key="1">
    <source>
        <dbReference type="EMBL" id="VTR97023.1"/>
    </source>
</evidence>
<evidence type="ECO:0008006" key="3">
    <source>
        <dbReference type="Google" id="ProtNLM"/>
    </source>
</evidence>
<organism evidence="1 2">
    <name type="scientific">Gemmata massiliana</name>
    <dbReference type="NCBI Taxonomy" id="1210884"/>
    <lineage>
        <taxon>Bacteria</taxon>
        <taxon>Pseudomonadati</taxon>
        <taxon>Planctomycetota</taxon>
        <taxon>Planctomycetia</taxon>
        <taxon>Gemmatales</taxon>
        <taxon>Gemmataceae</taxon>
        <taxon>Gemmata</taxon>
    </lineage>
</organism>